<dbReference type="AlphaFoldDB" id="A0A9D3Q0P6"/>
<dbReference type="PANTHER" id="PTHR14659:SF1">
    <property type="entry name" value="ALPHA- AND GAMMA-ADAPTIN-BINDING PROTEIN P34"/>
    <property type="match status" value="1"/>
</dbReference>
<keyword evidence="3" id="KW-1185">Reference proteome</keyword>
<gene>
    <name evidence="2" type="ORF">MATL_G00094880</name>
</gene>
<dbReference type="OrthoDB" id="10261384at2759"/>
<evidence type="ECO:0000256" key="1">
    <source>
        <dbReference type="SAM" id="MobiDB-lite"/>
    </source>
</evidence>
<accession>A0A9D3Q0P6</accession>
<dbReference type="InterPro" id="IPR019341">
    <property type="entry name" value="Alpha/Gamma-adaptin-bd_p34"/>
</dbReference>
<dbReference type="Pfam" id="PF10199">
    <property type="entry name" value="Adaptin_binding"/>
    <property type="match status" value="1"/>
</dbReference>
<dbReference type="Proteomes" id="UP001046870">
    <property type="component" value="Chromosome 7"/>
</dbReference>
<feature type="compositionally biased region" description="Polar residues" evidence="1">
    <location>
        <begin position="201"/>
        <end position="215"/>
    </location>
</feature>
<protein>
    <recommendedName>
        <fullName evidence="4">Alpha and gamma adaptin binding protein</fullName>
    </recommendedName>
</protein>
<dbReference type="PANTHER" id="PTHR14659">
    <property type="entry name" value="ALPHA- AND GAMMA-ADAPTIN-BINDING PROTEIN P34"/>
    <property type="match status" value="1"/>
</dbReference>
<evidence type="ECO:0000313" key="2">
    <source>
        <dbReference type="EMBL" id="KAG7473349.1"/>
    </source>
</evidence>
<evidence type="ECO:0000313" key="3">
    <source>
        <dbReference type="Proteomes" id="UP001046870"/>
    </source>
</evidence>
<feature type="compositionally biased region" description="Polar residues" evidence="1">
    <location>
        <begin position="222"/>
        <end position="239"/>
    </location>
</feature>
<dbReference type="EMBL" id="JAFDVH010000007">
    <property type="protein sequence ID" value="KAG7473349.1"/>
    <property type="molecule type" value="Genomic_DNA"/>
</dbReference>
<sequence length="321" mass="35309">MSASQEDEMTTVPCAVITSCDPGFKEEELVKQILGGGLLPEPSQQQGAVRWYPWNIDNKYYTANVSLCVVPSTFQMTNEIAQTMQAFIVFFDSAVSGGLDRVNSWLPVVEDLLPEVLILVCDHVCDSGVSRPQAHQWCLSHGFELVELNPQDLPDEDDDFPESTGVKRIVQALNANVWSSAEMKDEHNQGFGLMSRLVASRHNNPRPSHDSSSSYLPGEGAENSSGADRTETAVNSESQGDTHVDPTIDLDIQELASLTIGDTDVENFEHLCTKLKQMKDKASTLPHEQRKEHAEKVAKAFWMAIGGDQEEIEGISSGDES</sequence>
<organism evidence="2 3">
    <name type="scientific">Megalops atlanticus</name>
    <name type="common">Tarpon</name>
    <name type="synonym">Clupea gigantea</name>
    <dbReference type="NCBI Taxonomy" id="7932"/>
    <lineage>
        <taxon>Eukaryota</taxon>
        <taxon>Metazoa</taxon>
        <taxon>Chordata</taxon>
        <taxon>Craniata</taxon>
        <taxon>Vertebrata</taxon>
        <taxon>Euteleostomi</taxon>
        <taxon>Actinopterygii</taxon>
        <taxon>Neopterygii</taxon>
        <taxon>Teleostei</taxon>
        <taxon>Elopiformes</taxon>
        <taxon>Megalopidae</taxon>
        <taxon>Megalops</taxon>
    </lineage>
</organism>
<evidence type="ECO:0008006" key="4">
    <source>
        <dbReference type="Google" id="ProtNLM"/>
    </source>
</evidence>
<feature type="region of interest" description="Disordered" evidence="1">
    <location>
        <begin position="200"/>
        <end position="246"/>
    </location>
</feature>
<dbReference type="Gene3D" id="3.40.50.11960">
    <property type="match status" value="1"/>
</dbReference>
<name>A0A9D3Q0P6_MEGAT</name>
<comment type="caution">
    <text evidence="2">The sequence shown here is derived from an EMBL/GenBank/DDBJ whole genome shotgun (WGS) entry which is preliminary data.</text>
</comment>
<proteinExistence type="predicted"/>
<reference evidence="2" key="1">
    <citation type="submission" date="2021-01" db="EMBL/GenBank/DDBJ databases">
        <authorList>
            <person name="Zahm M."/>
            <person name="Roques C."/>
            <person name="Cabau C."/>
            <person name="Klopp C."/>
            <person name="Donnadieu C."/>
            <person name="Jouanno E."/>
            <person name="Lampietro C."/>
            <person name="Louis A."/>
            <person name="Herpin A."/>
            <person name="Echchiki A."/>
            <person name="Berthelot C."/>
            <person name="Parey E."/>
            <person name="Roest-Crollius H."/>
            <person name="Braasch I."/>
            <person name="Postlethwait J."/>
            <person name="Bobe J."/>
            <person name="Montfort J."/>
            <person name="Bouchez O."/>
            <person name="Begum T."/>
            <person name="Mejri S."/>
            <person name="Adams A."/>
            <person name="Chen W.-J."/>
            <person name="Guiguen Y."/>
        </authorList>
    </citation>
    <scope>NUCLEOTIDE SEQUENCE</scope>
    <source>
        <strain evidence="2">YG-15Mar2019-1</strain>
        <tissue evidence="2">Brain</tissue>
    </source>
</reference>